<reference evidence="1 2" key="1">
    <citation type="journal article" date="2015" name="Genome Announc.">
        <title>Draft Genome Sequence of Burkholderia sp. Strain PML1(12), an Ectomycorrhizosphere-Inhabiting Bacterium with Effective Mineral-Weathering Ability.</title>
        <authorList>
            <person name="Uroz S."/>
            <person name="Oger P."/>
        </authorList>
    </citation>
    <scope>NUCLEOTIDE SEQUENCE [LARGE SCALE GENOMIC DNA]</scope>
    <source>
        <strain evidence="2">PML1(12)</strain>
    </source>
</reference>
<evidence type="ECO:0000313" key="2">
    <source>
        <dbReference type="Proteomes" id="UP000035963"/>
    </source>
</evidence>
<sequence>MNHRIVKELLAGHGEGKFVLSHRIHGRDFEVMVSLLQSSGNTFVRDYCARAPILAGTDGLRDAAAQGFEAAHAAIEGDLLAKPAGMSLFQFVTDPARRKVFFRPFD</sequence>
<accession>A0A0J1CLP6</accession>
<dbReference type="EMBL" id="AEJF01000219">
    <property type="protein sequence ID" value="KLU21454.1"/>
    <property type="molecule type" value="Genomic_DNA"/>
</dbReference>
<dbReference type="RefSeq" id="WP_047896999.1">
    <property type="nucleotide sequence ID" value="NZ_AEJF01000219.1"/>
</dbReference>
<dbReference type="OrthoDB" id="9131528at2"/>
<dbReference type="PATRIC" id="fig|908627.4.peg.8065"/>
<dbReference type="AlphaFoldDB" id="A0A0J1CLP6"/>
<proteinExistence type="predicted"/>
<keyword evidence="2" id="KW-1185">Reference proteome</keyword>
<protein>
    <submittedName>
        <fullName evidence="1">Uncharacterized protein</fullName>
    </submittedName>
</protein>
<dbReference type="Proteomes" id="UP000035963">
    <property type="component" value="Unassembled WGS sequence"/>
</dbReference>
<organism evidence="1 2">
    <name type="scientific">Caballeronia mineralivorans PML1(12)</name>
    <dbReference type="NCBI Taxonomy" id="908627"/>
    <lineage>
        <taxon>Bacteria</taxon>
        <taxon>Pseudomonadati</taxon>
        <taxon>Pseudomonadota</taxon>
        <taxon>Betaproteobacteria</taxon>
        <taxon>Burkholderiales</taxon>
        <taxon>Burkholderiaceae</taxon>
        <taxon>Caballeronia</taxon>
    </lineage>
</organism>
<comment type="caution">
    <text evidence="1">The sequence shown here is derived from an EMBL/GenBank/DDBJ whole genome shotgun (WGS) entry which is preliminary data.</text>
</comment>
<evidence type="ECO:0000313" key="1">
    <source>
        <dbReference type="EMBL" id="KLU21454.1"/>
    </source>
</evidence>
<gene>
    <name evidence="1" type="ORF">EOS_36050</name>
</gene>
<name>A0A0J1CLP6_9BURK</name>